<dbReference type="AlphaFoldDB" id="A0AAV8XSD2"/>
<reference evidence="1" key="1">
    <citation type="journal article" date="2023" name="Insect Mol. Biol.">
        <title>Genome sequencing provides insights into the evolution of gene families encoding plant cell wall-degrading enzymes in longhorned beetles.</title>
        <authorList>
            <person name="Shin N.R."/>
            <person name="Okamura Y."/>
            <person name="Kirsch R."/>
            <person name="Pauchet Y."/>
        </authorList>
    </citation>
    <scope>NUCLEOTIDE SEQUENCE</scope>
    <source>
        <strain evidence="1">AMC_N1</strain>
    </source>
</reference>
<dbReference type="EMBL" id="JAPWTK010000371">
    <property type="protein sequence ID" value="KAJ8941464.1"/>
    <property type="molecule type" value="Genomic_DNA"/>
</dbReference>
<protein>
    <submittedName>
        <fullName evidence="1">Uncharacterized protein</fullName>
    </submittedName>
</protein>
<keyword evidence="2" id="KW-1185">Reference proteome</keyword>
<dbReference type="Proteomes" id="UP001162162">
    <property type="component" value="Unassembled WGS sequence"/>
</dbReference>
<gene>
    <name evidence="1" type="ORF">NQ318_016904</name>
</gene>
<accession>A0AAV8XSD2</accession>
<sequence length="129" mass="14694">MLMFVTEGAATMPVGRSTQEHGCNMIYVICKVHALHLVAETIRQCFPDVDGLMASSKKQVSPNIPEPPQQIPKRWGTWFEAASYYAKYFEQIEAVILEFSPNEAAAIKERQTKFQDISVETDLKTMFKY</sequence>
<organism evidence="1 2">
    <name type="scientific">Aromia moschata</name>
    <dbReference type="NCBI Taxonomy" id="1265417"/>
    <lineage>
        <taxon>Eukaryota</taxon>
        <taxon>Metazoa</taxon>
        <taxon>Ecdysozoa</taxon>
        <taxon>Arthropoda</taxon>
        <taxon>Hexapoda</taxon>
        <taxon>Insecta</taxon>
        <taxon>Pterygota</taxon>
        <taxon>Neoptera</taxon>
        <taxon>Endopterygota</taxon>
        <taxon>Coleoptera</taxon>
        <taxon>Polyphaga</taxon>
        <taxon>Cucujiformia</taxon>
        <taxon>Chrysomeloidea</taxon>
        <taxon>Cerambycidae</taxon>
        <taxon>Cerambycinae</taxon>
        <taxon>Callichromatini</taxon>
        <taxon>Aromia</taxon>
    </lineage>
</organism>
<comment type="caution">
    <text evidence="1">The sequence shown here is derived from an EMBL/GenBank/DDBJ whole genome shotgun (WGS) entry which is preliminary data.</text>
</comment>
<evidence type="ECO:0000313" key="2">
    <source>
        <dbReference type="Proteomes" id="UP001162162"/>
    </source>
</evidence>
<name>A0AAV8XSD2_9CUCU</name>
<evidence type="ECO:0000313" key="1">
    <source>
        <dbReference type="EMBL" id="KAJ8941464.1"/>
    </source>
</evidence>
<proteinExistence type="predicted"/>